<evidence type="ECO:0000313" key="2">
    <source>
        <dbReference type="EMBL" id="BAU90528.1"/>
    </source>
</evidence>
<evidence type="ECO:0000256" key="1">
    <source>
        <dbReference type="SAM" id="MobiDB-lite"/>
    </source>
</evidence>
<proteinExistence type="predicted"/>
<dbReference type="AlphaFoldDB" id="A0A169QXL0"/>
<organism evidence="2 3">
    <name type="scientific">Methylorubrum populi</name>
    <dbReference type="NCBI Taxonomy" id="223967"/>
    <lineage>
        <taxon>Bacteria</taxon>
        <taxon>Pseudomonadati</taxon>
        <taxon>Pseudomonadota</taxon>
        <taxon>Alphaproteobacteria</taxon>
        <taxon>Hyphomicrobiales</taxon>
        <taxon>Methylobacteriaceae</taxon>
        <taxon>Methylorubrum</taxon>
    </lineage>
</organism>
<dbReference type="RefSeq" id="WP_096484853.1">
    <property type="nucleotide sequence ID" value="NZ_AP014809.1"/>
</dbReference>
<evidence type="ECO:0000313" key="3">
    <source>
        <dbReference type="Proteomes" id="UP000218288"/>
    </source>
</evidence>
<protein>
    <submittedName>
        <fullName evidence="2">Uncharacterized protein</fullName>
    </submittedName>
</protein>
<dbReference type="Proteomes" id="UP000218288">
    <property type="component" value="Chromosome"/>
</dbReference>
<reference evidence="2 3" key="1">
    <citation type="journal article" date="2016" name="Genome Announc.">
        <title>Complete Genome Sequence of Methylobacterium populi P-1M, Isolated from Pink-Pigmented Household Biofilm.</title>
        <authorList>
            <person name="Morohoshi T."/>
            <person name="Ikeda T."/>
        </authorList>
    </citation>
    <scope>NUCLEOTIDE SEQUENCE [LARGE SCALE GENOMIC DNA]</scope>
    <source>
        <strain evidence="2 3">P-1M</strain>
    </source>
</reference>
<name>A0A169QXL0_9HYPH</name>
<feature type="region of interest" description="Disordered" evidence="1">
    <location>
        <begin position="1"/>
        <end position="24"/>
    </location>
</feature>
<gene>
    <name evidence="2" type="ORF">MPPM_1923</name>
</gene>
<dbReference type="EMBL" id="AP014809">
    <property type="protein sequence ID" value="BAU90528.1"/>
    <property type="molecule type" value="Genomic_DNA"/>
</dbReference>
<accession>A0A169QXL0</accession>
<sequence length="249" mass="26421">MTDTPWLSTSGPSRSQPTERKARRAPEQILADALEVLLARSTISAEERERTCLVPEATAADLRALVRHRLTGEPAFRQAMKDAGLLTMAALARATPAEILALPGAQPELVGNMRDGVLKAIERDRAAEARSQASAARVAKIRAAEALTNALKVLLKRSTISPEERDRTCLVPEADSDALERLATCKLSGDAATASARKRTGLTNYAALARATPAEIQVVPGMNDAAEIRQAVLDKIAELAAAAAEKSGV</sequence>
<feature type="compositionally biased region" description="Polar residues" evidence="1">
    <location>
        <begin position="1"/>
        <end position="16"/>
    </location>
</feature>